<organism evidence="2 3">
    <name type="scientific">Nocardia transvalensis</name>
    <dbReference type="NCBI Taxonomy" id="37333"/>
    <lineage>
        <taxon>Bacteria</taxon>
        <taxon>Bacillati</taxon>
        <taxon>Actinomycetota</taxon>
        <taxon>Actinomycetes</taxon>
        <taxon>Mycobacteriales</taxon>
        <taxon>Nocardiaceae</taxon>
        <taxon>Nocardia</taxon>
    </lineage>
</organism>
<evidence type="ECO:0000313" key="3">
    <source>
        <dbReference type="Proteomes" id="UP000540412"/>
    </source>
</evidence>
<feature type="transmembrane region" description="Helical" evidence="1">
    <location>
        <begin position="388"/>
        <end position="409"/>
    </location>
</feature>
<keyword evidence="3" id="KW-1185">Reference proteome</keyword>
<accession>A0A7W9UMC7</accession>
<dbReference type="Proteomes" id="UP000540412">
    <property type="component" value="Unassembled WGS sequence"/>
</dbReference>
<dbReference type="SUPFAM" id="SSF48239">
    <property type="entry name" value="Terpenoid cyclases/Protein prenyltransferases"/>
    <property type="match status" value="1"/>
</dbReference>
<dbReference type="CDD" id="cd00688">
    <property type="entry name" value="ISOPREN_C2_like"/>
    <property type="match status" value="1"/>
</dbReference>
<comment type="caution">
    <text evidence="2">The sequence shown here is derived from an EMBL/GenBank/DDBJ whole genome shotgun (WGS) entry which is preliminary data.</text>
</comment>
<dbReference type="Gene3D" id="1.50.10.20">
    <property type="match status" value="1"/>
</dbReference>
<feature type="transmembrane region" description="Helical" evidence="1">
    <location>
        <begin position="421"/>
        <end position="441"/>
    </location>
</feature>
<protein>
    <recommendedName>
        <fullName evidence="4">Prenyltransferase/squalene oxidase-like repeat protein</fullName>
    </recommendedName>
</protein>
<evidence type="ECO:0000256" key="1">
    <source>
        <dbReference type="SAM" id="Phobius"/>
    </source>
</evidence>
<dbReference type="EMBL" id="JACHIT010000002">
    <property type="protein sequence ID" value="MBB5918481.1"/>
    <property type="molecule type" value="Genomic_DNA"/>
</dbReference>
<dbReference type="AlphaFoldDB" id="A0A7W9UMC7"/>
<dbReference type="RefSeq" id="WP_169336545.1">
    <property type="nucleotide sequence ID" value="NZ_JACHIT010000002.1"/>
</dbReference>
<keyword evidence="1" id="KW-0472">Membrane</keyword>
<feature type="transmembrane region" description="Helical" evidence="1">
    <location>
        <begin position="361"/>
        <end position="382"/>
    </location>
</feature>
<sequence length="442" mass="46884">MTMRVARATDLDGRIGAAVDWLYSHQRQDGRDGAGWGWISDVSPNPVSTAEVVCALALAGREIPRARQVALLMRGNDSGTVVSDLLSPLEVAWRLRGLQCLGVGADDPDAVAFRRALLAAQDADSGGWPMTDRSGPVSITATAVAIQALGAAAKSDAIAMEAVLWGAGRLVSAVLDRAPRKQRLFESACVVATLAHPQVAEIGGDRFVHARELALCRLITALRRGGIRIEEESFRRGGAADTWRHLTLHATLCAVTAGDPQAVGDPVVQQALTSLLELQEREPLHAQYGGFRTSPEGYVTSSATAQALEAMIRVRAQLDGTDEGTTVFEPIGRALWSRRNGVPRPKGAWAAASPYGGRPDVSVWVSNGSAGVTISVLAVIFADQLGRMGSRALVAWGLAFVAIGTYEGLSNRLPQTSRRRIAAAVLGTYTALLLPLMAFLLT</sequence>
<reference evidence="2 3" key="1">
    <citation type="submission" date="2020-08" db="EMBL/GenBank/DDBJ databases">
        <title>Sequencing the genomes of 1000 actinobacteria strains.</title>
        <authorList>
            <person name="Klenk H.-P."/>
        </authorList>
    </citation>
    <scope>NUCLEOTIDE SEQUENCE [LARGE SCALE GENOMIC DNA]</scope>
    <source>
        <strain evidence="2 3">DSM 43582</strain>
    </source>
</reference>
<name>A0A7W9UMC7_9NOCA</name>
<gene>
    <name evidence="2" type="ORF">BJY24_007393</name>
</gene>
<keyword evidence="1" id="KW-1133">Transmembrane helix</keyword>
<evidence type="ECO:0000313" key="2">
    <source>
        <dbReference type="EMBL" id="MBB5918481.1"/>
    </source>
</evidence>
<dbReference type="InterPro" id="IPR008930">
    <property type="entry name" value="Terpenoid_cyclase/PrenylTrfase"/>
</dbReference>
<evidence type="ECO:0008006" key="4">
    <source>
        <dbReference type="Google" id="ProtNLM"/>
    </source>
</evidence>
<proteinExistence type="predicted"/>
<keyword evidence="1" id="KW-0812">Transmembrane</keyword>